<dbReference type="EMBL" id="JAFBBO010000001">
    <property type="protein sequence ID" value="MBM7480718.1"/>
    <property type="molecule type" value="Genomic_DNA"/>
</dbReference>
<protein>
    <recommendedName>
        <fullName evidence="4">Integral membrane protein</fullName>
    </recommendedName>
</protein>
<keyword evidence="3" id="KW-1185">Reference proteome</keyword>
<proteinExistence type="predicted"/>
<gene>
    <name evidence="2" type="ORF">JOD49_003638</name>
</gene>
<sequence>MIPLSDKRSAVRYEIERRLAPHVEEKWAEAFVIELRLLDVPGDVLGAALAEVESHCVESGETAADAFGDPVAYAHDLDLPAQPAGRWELVTVLGPVGTQVLGMLVLGWGGGEVVRAWRTGGTGATVGLTVGMLCMVAGLCVAGLLVARHSATVLRHVLDRPVVSWLVVTLLTGSLGVGAVLLDGVIVAVPAAPAGAVGALTLAAGTVWSVVQVRRGTLDDPVVPPVTAAGEQAEEGRGAGARFLSSLVTWAVPLLALAPLGAAWFFAGS</sequence>
<feature type="transmembrane region" description="Helical" evidence="1">
    <location>
        <begin position="162"/>
        <end position="182"/>
    </location>
</feature>
<evidence type="ECO:0000256" key="1">
    <source>
        <dbReference type="SAM" id="Phobius"/>
    </source>
</evidence>
<dbReference type="RefSeq" id="WP_205308445.1">
    <property type="nucleotide sequence ID" value="NZ_BAAAVF010000001.1"/>
</dbReference>
<evidence type="ECO:0000313" key="2">
    <source>
        <dbReference type="EMBL" id="MBM7480718.1"/>
    </source>
</evidence>
<feature type="transmembrane region" description="Helical" evidence="1">
    <location>
        <begin position="128"/>
        <end position="150"/>
    </location>
</feature>
<keyword evidence="1" id="KW-0472">Membrane</keyword>
<keyword evidence="1" id="KW-1133">Transmembrane helix</keyword>
<feature type="transmembrane region" description="Helical" evidence="1">
    <location>
        <begin position="188"/>
        <end position="211"/>
    </location>
</feature>
<feature type="transmembrane region" description="Helical" evidence="1">
    <location>
        <begin position="247"/>
        <end position="267"/>
    </location>
</feature>
<evidence type="ECO:0000313" key="3">
    <source>
        <dbReference type="Proteomes" id="UP000698059"/>
    </source>
</evidence>
<evidence type="ECO:0008006" key="4">
    <source>
        <dbReference type="Google" id="ProtNLM"/>
    </source>
</evidence>
<name>A0ABS2LJW3_9CELL</name>
<accession>A0ABS2LJW3</accession>
<keyword evidence="1" id="KW-0812">Transmembrane</keyword>
<reference evidence="2 3" key="1">
    <citation type="submission" date="2021-01" db="EMBL/GenBank/DDBJ databases">
        <title>Sequencing the genomes of 1000 actinobacteria strains.</title>
        <authorList>
            <person name="Klenk H.-P."/>
        </authorList>
    </citation>
    <scope>NUCLEOTIDE SEQUENCE [LARGE SCALE GENOMIC DNA]</scope>
    <source>
        <strain evidence="2 3">DSM 46000</strain>
    </source>
</reference>
<organism evidence="2 3">
    <name type="scientific">Oerskovia jenensis</name>
    <dbReference type="NCBI Taxonomy" id="162169"/>
    <lineage>
        <taxon>Bacteria</taxon>
        <taxon>Bacillati</taxon>
        <taxon>Actinomycetota</taxon>
        <taxon>Actinomycetes</taxon>
        <taxon>Micrococcales</taxon>
        <taxon>Cellulomonadaceae</taxon>
        <taxon>Oerskovia</taxon>
    </lineage>
</organism>
<comment type="caution">
    <text evidence="2">The sequence shown here is derived from an EMBL/GenBank/DDBJ whole genome shotgun (WGS) entry which is preliminary data.</text>
</comment>
<dbReference type="Proteomes" id="UP000698059">
    <property type="component" value="Unassembled WGS sequence"/>
</dbReference>
<feature type="transmembrane region" description="Helical" evidence="1">
    <location>
        <begin position="89"/>
        <end position="108"/>
    </location>
</feature>